<feature type="region of interest" description="Disordered" evidence="1">
    <location>
        <begin position="193"/>
        <end position="217"/>
    </location>
</feature>
<feature type="region of interest" description="Disordered" evidence="1">
    <location>
        <begin position="248"/>
        <end position="389"/>
    </location>
</feature>
<evidence type="ECO:0000313" key="5">
    <source>
        <dbReference type="RefSeq" id="XP_027463837.2"/>
    </source>
</evidence>
<dbReference type="RefSeq" id="XP_027463837.2">
    <property type="nucleotide sequence ID" value="XM_027608036.2"/>
</dbReference>
<dbReference type="GO" id="GO:0042169">
    <property type="term" value="F:SH2 domain binding"/>
    <property type="evidence" value="ECO:0007669"/>
    <property type="project" value="TreeGrafter"/>
</dbReference>
<dbReference type="Pfam" id="PF15347">
    <property type="entry name" value="PAG"/>
    <property type="match status" value="1"/>
</dbReference>
<feature type="region of interest" description="Disordered" evidence="1">
    <location>
        <begin position="397"/>
        <end position="416"/>
    </location>
</feature>
<dbReference type="CTD" id="55824"/>
<name>A0A6J2EDR8_ZALCA</name>
<keyword evidence="2" id="KW-1133">Transmembrane helix</keyword>
<keyword evidence="2" id="KW-0812">Transmembrane</keyword>
<keyword evidence="3" id="KW-1185">Reference proteome</keyword>
<dbReference type="RefSeq" id="XP_027463833.2">
    <property type="nucleotide sequence ID" value="XM_027608032.2"/>
</dbReference>
<feature type="compositionally biased region" description="Basic and acidic residues" evidence="1">
    <location>
        <begin position="270"/>
        <end position="281"/>
    </location>
</feature>
<dbReference type="GO" id="GO:0035556">
    <property type="term" value="P:intracellular signal transduction"/>
    <property type="evidence" value="ECO:0007669"/>
    <property type="project" value="InterPro"/>
</dbReference>
<evidence type="ECO:0000313" key="3">
    <source>
        <dbReference type="Proteomes" id="UP000515165"/>
    </source>
</evidence>
<gene>
    <name evidence="4 5" type="primary">PAG1</name>
</gene>
<dbReference type="PANTHER" id="PTHR16322:SF0">
    <property type="entry name" value="PHOSPHOPROTEIN ASSOCIATED WITH GLYCOSPHINGOLIPID-ENRICHED MICRODOMAINS 1"/>
    <property type="match status" value="1"/>
</dbReference>
<dbReference type="KEGG" id="zca:113930673"/>
<feature type="compositionally biased region" description="Low complexity" evidence="1">
    <location>
        <begin position="324"/>
        <end position="333"/>
    </location>
</feature>
<dbReference type="AlphaFoldDB" id="A0A6J2EDR8"/>
<evidence type="ECO:0000256" key="2">
    <source>
        <dbReference type="SAM" id="Phobius"/>
    </source>
</evidence>
<feature type="region of interest" description="Disordered" evidence="1">
    <location>
        <begin position="110"/>
        <end position="140"/>
    </location>
</feature>
<dbReference type="GO" id="GO:0050868">
    <property type="term" value="P:negative regulation of T cell activation"/>
    <property type="evidence" value="ECO:0007669"/>
    <property type="project" value="InterPro"/>
</dbReference>
<sequence length="416" mass="45270">MGPLGSMLSSGQVQVVLWGSLATVATFFLISFLVFLCSSCDREKKPRQQSGDHENLMNVPSDKEMFSHSVTSLATDVPASSEHNGILTNGDILSEDSTLTCMQHYEEVQTSASDLLDSQDSTGKPKCHQSRELPRIPPDSAVDTILNARSVDGVQGLGTEGPYEVLKDSSSQENMVEDCLYETVKEIREVAAAMNPGKGHSSRSKSTSALKELPGPQAPQVDFAEYASVDRNKKCRQSVNAETVLGNSCDLEEEAPPPVPVKLLDENENLQEKEESQRAEEGATEGTSETNKRFSSLSYKSREEDPTLTEEEISAMYSSVNKPGQSGSKSGQSLKAPESSYTSIQRATQRSPSSCNDLYATVKDLEKTPNSVSTLPPAVRPSEEPEPDYEAIQTLNREEDKATQRPMANVAFSQGE</sequence>
<dbReference type="Proteomes" id="UP000515165">
    <property type="component" value="Chromosome 4"/>
</dbReference>
<organism evidence="3 4">
    <name type="scientific">Zalophus californianus</name>
    <name type="common">California sealion</name>
    <dbReference type="NCBI Taxonomy" id="9704"/>
    <lineage>
        <taxon>Eukaryota</taxon>
        <taxon>Metazoa</taxon>
        <taxon>Chordata</taxon>
        <taxon>Craniata</taxon>
        <taxon>Vertebrata</taxon>
        <taxon>Euteleostomi</taxon>
        <taxon>Mammalia</taxon>
        <taxon>Eutheria</taxon>
        <taxon>Laurasiatheria</taxon>
        <taxon>Carnivora</taxon>
        <taxon>Caniformia</taxon>
        <taxon>Pinnipedia</taxon>
        <taxon>Otariidae</taxon>
        <taxon>Zalophus</taxon>
    </lineage>
</organism>
<reference evidence="4 5" key="1">
    <citation type="submission" date="2025-04" db="UniProtKB">
        <authorList>
            <consortium name="RefSeq"/>
        </authorList>
    </citation>
    <scope>IDENTIFICATION</scope>
    <source>
        <tissue evidence="4 5">Blood</tissue>
    </source>
</reference>
<dbReference type="InterPro" id="IPR032748">
    <property type="entry name" value="PAG"/>
</dbReference>
<keyword evidence="2" id="KW-0472">Membrane</keyword>
<evidence type="ECO:0000313" key="4">
    <source>
        <dbReference type="RefSeq" id="XP_027463833.2"/>
    </source>
</evidence>
<dbReference type="GO" id="GO:0045121">
    <property type="term" value="C:membrane raft"/>
    <property type="evidence" value="ECO:0007669"/>
    <property type="project" value="InterPro"/>
</dbReference>
<feature type="compositionally biased region" description="Polar residues" evidence="1">
    <location>
        <begin position="110"/>
        <end position="122"/>
    </location>
</feature>
<dbReference type="PANTHER" id="PTHR16322">
    <property type="entry name" value="PHOSPHOPROTEIN ASSOCIATED WITH GLYCOSPHINGOLIPID-ENRICHED MICRODOMAINS 1"/>
    <property type="match status" value="1"/>
</dbReference>
<feature type="compositionally biased region" description="Polar residues" evidence="1">
    <location>
        <begin position="339"/>
        <end position="356"/>
    </location>
</feature>
<proteinExistence type="predicted"/>
<feature type="transmembrane region" description="Helical" evidence="2">
    <location>
        <begin position="15"/>
        <end position="37"/>
    </location>
</feature>
<dbReference type="GO" id="GO:0005886">
    <property type="term" value="C:plasma membrane"/>
    <property type="evidence" value="ECO:0007669"/>
    <property type="project" value="InterPro"/>
</dbReference>
<dbReference type="OrthoDB" id="9874312at2759"/>
<protein>
    <submittedName>
        <fullName evidence="4 5">Phosphoprotein associated with glycosphingolipid-enriched microdomains 1 isoform X1</fullName>
    </submittedName>
</protein>
<evidence type="ECO:0000256" key="1">
    <source>
        <dbReference type="SAM" id="MobiDB-lite"/>
    </source>
</evidence>
<dbReference type="GeneID" id="113930673"/>
<accession>A0A6J2EDR8</accession>